<proteinExistence type="predicted"/>
<evidence type="ECO:0000313" key="2">
    <source>
        <dbReference type="Proteomes" id="UP000038045"/>
    </source>
</evidence>
<dbReference type="Proteomes" id="UP000038045">
    <property type="component" value="Unplaced"/>
</dbReference>
<reference evidence="3" key="1">
    <citation type="submission" date="2017-02" db="UniProtKB">
        <authorList>
            <consortium name="WormBaseParasite"/>
        </authorList>
    </citation>
    <scope>IDENTIFICATION</scope>
</reference>
<evidence type="ECO:0000313" key="3">
    <source>
        <dbReference type="WBParaSite" id="PTRK_0000567500.1"/>
    </source>
</evidence>
<name>A0A0N4ZDL2_PARTI</name>
<dbReference type="AlphaFoldDB" id="A0A0N4ZDL2"/>
<feature type="signal peptide" evidence="1">
    <location>
        <begin position="1"/>
        <end position="21"/>
    </location>
</feature>
<protein>
    <submittedName>
        <fullName evidence="3">Secreted protein</fullName>
    </submittedName>
</protein>
<keyword evidence="1" id="KW-0732">Signal</keyword>
<keyword evidence="2" id="KW-1185">Reference proteome</keyword>
<evidence type="ECO:0000256" key="1">
    <source>
        <dbReference type="SAM" id="SignalP"/>
    </source>
</evidence>
<dbReference type="WBParaSite" id="PTRK_0000567500.1">
    <property type="protein sequence ID" value="PTRK_0000567500.1"/>
    <property type="gene ID" value="PTRK_0000567500"/>
</dbReference>
<sequence>MMKNLLFTITICLFVIVYGIAGYSLQDPIHLNKDNLDNDSVEARNALVMNDLNQGKEPIHLNKDNLDRTDKGAIDAEVMNELAHGMEPIHLNKDNLDDRSEEARNAIVMN</sequence>
<accession>A0A0N4ZDL2</accession>
<organism evidence="2 3">
    <name type="scientific">Parastrongyloides trichosuri</name>
    <name type="common">Possum-specific nematode worm</name>
    <dbReference type="NCBI Taxonomy" id="131310"/>
    <lineage>
        <taxon>Eukaryota</taxon>
        <taxon>Metazoa</taxon>
        <taxon>Ecdysozoa</taxon>
        <taxon>Nematoda</taxon>
        <taxon>Chromadorea</taxon>
        <taxon>Rhabditida</taxon>
        <taxon>Tylenchina</taxon>
        <taxon>Panagrolaimomorpha</taxon>
        <taxon>Strongyloidoidea</taxon>
        <taxon>Strongyloididae</taxon>
        <taxon>Parastrongyloides</taxon>
    </lineage>
</organism>
<feature type="chain" id="PRO_5005891546" evidence="1">
    <location>
        <begin position="22"/>
        <end position="110"/>
    </location>
</feature>